<dbReference type="STRING" id="395493.BegalDRAFT_0947"/>
<accession>I3CE11</accession>
<keyword evidence="4" id="KW-1185">Reference proteome</keyword>
<dbReference type="HOGENOM" id="CLU_198804_0_0_6"/>
<dbReference type="AlphaFoldDB" id="I3CE11"/>
<proteinExistence type="predicted"/>
<keyword evidence="1" id="KW-0812">Transmembrane</keyword>
<feature type="chain" id="PRO_5003668692" evidence="2">
    <location>
        <begin position="32"/>
        <end position="76"/>
    </location>
</feature>
<keyword evidence="2" id="KW-0732">Signal</keyword>
<protein>
    <submittedName>
        <fullName evidence="3">Uncharacterized protein</fullName>
    </submittedName>
</protein>
<name>I3CE11_9GAMM</name>
<evidence type="ECO:0000256" key="1">
    <source>
        <dbReference type="SAM" id="Phobius"/>
    </source>
</evidence>
<sequence length="76" mass="7727">MLTVINSAKTGFKDSLLVGVSLLLFSGVASAAPITMDVSEVVDQIKAAAVPILSVGVAALTVLAIVAMVRWARGAM</sequence>
<organism evidence="3 4">
    <name type="scientific">Beggiatoa alba B18LD</name>
    <dbReference type="NCBI Taxonomy" id="395493"/>
    <lineage>
        <taxon>Bacteria</taxon>
        <taxon>Pseudomonadati</taxon>
        <taxon>Pseudomonadota</taxon>
        <taxon>Gammaproteobacteria</taxon>
        <taxon>Thiotrichales</taxon>
        <taxon>Thiotrichaceae</taxon>
        <taxon>Beggiatoa</taxon>
    </lineage>
</organism>
<evidence type="ECO:0000313" key="3">
    <source>
        <dbReference type="EMBL" id="EIJ41854.1"/>
    </source>
</evidence>
<dbReference type="RefSeq" id="WP_002684180.1">
    <property type="nucleotide sequence ID" value="NZ_JH600070.1"/>
</dbReference>
<gene>
    <name evidence="3" type="ORF">BegalDRAFT_0947</name>
</gene>
<keyword evidence="1" id="KW-1133">Transmembrane helix</keyword>
<dbReference type="SUPFAM" id="SSF57987">
    <property type="entry name" value="Inovirus (filamentous phage) major coat protein"/>
    <property type="match status" value="1"/>
</dbReference>
<dbReference type="InterPro" id="IPR008020">
    <property type="entry name" value="G8P"/>
</dbReference>
<reference evidence="3 4" key="1">
    <citation type="submission" date="2011-11" db="EMBL/GenBank/DDBJ databases">
        <title>Improved High-Quality Draft sequence of Beggiatoa alba B18lD.</title>
        <authorList>
            <consortium name="US DOE Joint Genome Institute"/>
            <person name="Lucas S."/>
            <person name="Han J."/>
            <person name="Lapidus A."/>
            <person name="Cheng J.-F."/>
            <person name="Goodwin L."/>
            <person name="Pitluck S."/>
            <person name="Peters L."/>
            <person name="Mikhailova N."/>
            <person name="Held B."/>
            <person name="Detter J.C."/>
            <person name="Han C."/>
            <person name="Tapia R."/>
            <person name="Land M."/>
            <person name="Hauser L."/>
            <person name="Kyrpides N."/>
            <person name="Ivanova N."/>
            <person name="Pagani I."/>
            <person name="Samuel K."/>
            <person name="Teske A."/>
            <person name="Mueller J."/>
            <person name="Woyke T."/>
        </authorList>
    </citation>
    <scope>NUCLEOTIDE SEQUENCE [LARGE SCALE GENOMIC DNA]</scope>
    <source>
        <strain evidence="3 4">B18LD</strain>
    </source>
</reference>
<dbReference type="Proteomes" id="UP000005744">
    <property type="component" value="Unassembled WGS sequence"/>
</dbReference>
<evidence type="ECO:0000256" key="2">
    <source>
        <dbReference type="SAM" id="SignalP"/>
    </source>
</evidence>
<feature type="signal peptide" evidence="2">
    <location>
        <begin position="1"/>
        <end position="31"/>
    </location>
</feature>
<evidence type="ECO:0000313" key="4">
    <source>
        <dbReference type="Proteomes" id="UP000005744"/>
    </source>
</evidence>
<dbReference type="EMBL" id="JH600070">
    <property type="protein sequence ID" value="EIJ41854.1"/>
    <property type="molecule type" value="Genomic_DNA"/>
</dbReference>
<dbReference type="Pfam" id="PF05356">
    <property type="entry name" value="Phage_Coat_B"/>
    <property type="match status" value="1"/>
</dbReference>
<feature type="transmembrane region" description="Helical" evidence="1">
    <location>
        <begin position="47"/>
        <end position="69"/>
    </location>
</feature>
<keyword evidence="1" id="KW-0472">Membrane</keyword>